<evidence type="ECO:0000313" key="2">
    <source>
        <dbReference type="EMBL" id="EHK45791.1"/>
    </source>
</evidence>
<organism evidence="2 3">
    <name type="scientific">Hypocrea atroviridis (strain ATCC 20476 / IMI 206040)</name>
    <name type="common">Trichoderma atroviride</name>
    <dbReference type="NCBI Taxonomy" id="452589"/>
    <lineage>
        <taxon>Eukaryota</taxon>
        <taxon>Fungi</taxon>
        <taxon>Dikarya</taxon>
        <taxon>Ascomycota</taxon>
        <taxon>Pezizomycotina</taxon>
        <taxon>Sordariomycetes</taxon>
        <taxon>Hypocreomycetidae</taxon>
        <taxon>Hypocreales</taxon>
        <taxon>Hypocreaceae</taxon>
        <taxon>Trichoderma</taxon>
    </lineage>
</organism>
<name>G9NUR6_HYPAI</name>
<evidence type="ECO:0000256" key="1">
    <source>
        <dbReference type="SAM" id="SignalP"/>
    </source>
</evidence>
<evidence type="ECO:0000313" key="3">
    <source>
        <dbReference type="Proteomes" id="UP000005426"/>
    </source>
</evidence>
<comment type="caution">
    <text evidence="2">The sequence shown here is derived from an EMBL/GenBank/DDBJ whole genome shotgun (WGS) entry which is preliminary data.</text>
</comment>
<proteinExistence type="predicted"/>
<accession>G9NUR6</accession>
<dbReference type="eggNOG" id="ENOG502R6AW">
    <property type="taxonomic scope" value="Eukaryota"/>
</dbReference>
<sequence>MKFSLFAAAALPALALSQSTTTQTSTTVLTKTVTLARLHTVTSIVSSHNATTTAASATSAPYQSIGTAVSTGVGSTAFKPTVVPSTGAPIASATKGPHSAGVALEASKVALVGVAGMMFFAMM</sequence>
<dbReference type="AlphaFoldDB" id="G9NUR6"/>
<keyword evidence="3" id="KW-1185">Reference proteome</keyword>
<dbReference type="EMBL" id="ABDG02000023">
    <property type="protein sequence ID" value="EHK45791.1"/>
    <property type="molecule type" value="Genomic_DNA"/>
</dbReference>
<dbReference type="OMA" id="YYLSTVR"/>
<dbReference type="OrthoDB" id="4900490at2759"/>
<protein>
    <submittedName>
        <fullName evidence="2">Uncharacterized protein</fullName>
    </submittedName>
</protein>
<gene>
    <name evidence="2" type="ORF">TRIATDRAFT_299400</name>
</gene>
<feature type="chain" id="PRO_5003524834" evidence="1">
    <location>
        <begin position="18"/>
        <end position="123"/>
    </location>
</feature>
<dbReference type="HOGENOM" id="CLU_158783_1_0_1"/>
<feature type="signal peptide" evidence="1">
    <location>
        <begin position="1"/>
        <end position="17"/>
    </location>
</feature>
<dbReference type="Proteomes" id="UP000005426">
    <property type="component" value="Unassembled WGS sequence"/>
</dbReference>
<keyword evidence="1" id="KW-0732">Signal</keyword>
<reference evidence="2 3" key="1">
    <citation type="journal article" date="2011" name="Genome Biol.">
        <title>Comparative genome sequence analysis underscores mycoparasitism as the ancestral life style of Trichoderma.</title>
        <authorList>
            <person name="Kubicek C.P."/>
            <person name="Herrera-Estrella A."/>
            <person name="Seidl-Seiboth V."/>
            <person name="Martinez D.A."/>
            <person name="Druzhinina I.S."/>
            <person name="Thon M."/>
            <person name="Zeilinger S."/>
            <person name="Casas-Flores S."/>
            <person name="Horwitz B.A."/>
            <person name="Mukherjee P.K."/>
            <person name="Mukherjee M."/>
            <person name="Kredics L."/>
            <person name="Alcaraz L.D."/>
            <person name="Aerts A."/>
            <person name="Antal Z."/>
            <person name="Atanasova L."/>
            <person name="Cervantes-Badillo M.G."/>
            <person name="Challacombe J."/>
            <person name="Chertkov O."/>
            <person name="McCluskey K."/>
            <person name="Coulpier F."/>
            <person name="Deshpande N."/>
            <person name="von Doehren H."/>
            <person name="Ebbole D.J."/>
            <person name="Esquivel-Naranjo E.U."/>
            <person name="Fekete E."/>
            <person name="Flipphi M."/>
            <person name="Glaser F."/>
            <person name="Gomez-Rodriguez E.Y."/>
            <person name="Gruber S."/>
            <person name="Han C."/>
            <person name="Henrissat B."/>
            <person name="Hermosa R."/>
            <person name="Hernandez-Onate M."/>
            <person name="Karaffa L."/>
            <person name="Kosti I."/>
            <person name="Le Crom S."/>
            <person name="Lindquist E."/>
            <person name="Lucas S."/>
            <person name="Luebeck M."/>
            <person name="Luebeck P.S."/>
            <person name="Margeot A."/>
            <person name="Metz B."/>
            <person name="Misra M."/>
            <person name="Nevalainen H."/>
            <person name="Omann M."/>
            <person name="Packer N."/>
            <person name="Perrone G."/>
            <person name="Uresti-Rivera E.E."/>
            <person name="Salamov A."/>
            <person name="Schmoll M."/>
            <person name="Seiboth B."/>
            <person name="Shapiro H."/>
            <person name="Sukno S."/>
            <person name="Tamayo-Ramos J.A."/>
            <person name="Tisch D."/>
            <person name="Wiest A."/>
            <person name="Wilkinson H.H."/>
            <person name="Zhang M."/>
            <person name="Coutinho P.M."/>
            <person name="Kenerley C.M."/>
            <person name="Monte E."/>
            <person name="Baker S.E."/>
            <person name="Grigoriev I.V."/>
        </authorList>
    </citation>
    <scope>NUCLEOTIDE SEQUENCE [LARGE SCALE GENOMIC DNA]</scope>
    <source>
        <strain evidence="3">ATCC 20476 / IMI 206040</strain>
    </source>
</reference>